<gene>
    <name evidence="2" type="ORF">GSLYS_00012107001</name>
</gene>
<accession>A0AAV2HW06</accession>
<dbReference type="PROSITE" id="PS50200">
    <property type="entry name" value="RA"/>
    <property type="match status" value="1"/>
</dbReference>
<dbReference type="Proteomes" id="UP001497497">
    <property type="component" value="Unassembled WGS sequence"/>
</dbReference>
<comment type="caution">
    <text evidence="2">The sequence shown here is derived from an EMBL/GenBank/DDBJ whole genome shotgun (WGS) entry which is preliminary data.</text>
</comment>
<dbReference type="InterPro" id="IPR029071">
    <property type="entry name" value="Ubiquitin-like_domsf"/>
</dbReference>
<sequence>MEDNSHQDDIPIWFSGTQRWMTGLTKRTTCADVIYALLYSCGLHETDSTDNYAIFEKWREVERPLS</sequence>
<evidence type="ECO:0000259" key="1">
    <source>
        <dbReference type="PROSITE" id="PS50200"/>
    </source>
</evidence>
<proteinExistence type="predicted"/>
<dbReference type="PANTHER" id="PTHR15286">
    <property type="entry name" value="RAS-ASSOCIATING DOMAIN CONTAINING PROTEIN"/>
    <property type="match status" value="1"/>
</dbReference>
<dbReference type="InterPro" id="IPR000159">
    <property type="entry name" value="RA_dom"/>
</dbReference>
<feature type="non-terminal residue" evidence="2">
    <location>
        <position position="66"/>
    </location>
</feature>
<name>A0AAV2HW06_LYMST</name>
<protein>
    <recommendedName>
        <fullName evidence="1">Ras-associating domain-containing protein</fullName>
    </recommendedName>
</protein>
<feature type="domain" description="Ras-associating" evidence="1">
    <location>
        <begin position="24"/>
        <end position="66"/>
    </location>
</feature>
<dbReference type="PANTHER" id="PTHR15286:SF1">
    <property type="entry name" value="FI07216P"/>
    <property type="match status" value="1"/>
</dbReference>
<dbReference type="AlphaFoldDB" id="A0AAV2HW06"/>
<dbReference type="EMBL" id="CAXITT010000293">
    <property type="protein sequence ID" value="CAL1538286.1"/>
    <property type="molecule type" value="Genomic_DNA"/>
</dbReference>
<organism evidence="2 3">
    <name type="scientific">Lymnaea stagnalis</name>
    <name type="common">Great pond snail</name>
    <name type="synonym">Helix stagnalis</name>
    <dbReference type="NCBI Taxonomy" id="6523"/>
    <lineage>
        <taxon>Eukaryota</taxon>
        <taxon>Metazoa</taxon>
        <taxon>Spiralia</taxon>
        <taxon>Lophotrochozoa</taxon>
        <taxon>Mollusca</taxon>
        <taxon>Gastropoda</taxon>
        <taxon>Heterobranchia</taxon>
        <taxon>Euthyneura</taxon>
        <taxon>Panpulmonata</taxon>
        <taxon>Hygrophila</taxon>
        <taxon>Lymnaeoidea</taxon>
        <taxon>Lymnaeidae</taxon>
        <taxon>Lymnaea</taxon>
    </lineage>
</organism>
<dbReference type="InterPro" id="IPR033593">
    <property type="entry name" value="N-RASSF"/>
</dbReference>
<keyword evidence="3" id="KW-1185">Reference proteome</keyword>
<dbReference type="GO" id="GO:0007165">
    <property type="term" value="P:signal transduction"/>
    <property type="evidence" value="ECO:0007669"/>
    <property type="project" value="InterPro"/>
</dbReference>
<reference evidence="2 3" key="1">
    <citation type="submission" date="2024-04" db="EMBL/GenBank/DDBJ databases">
        <authorList>
            <consortium name="Genoscope - CEA"/>
            <person name="William W."/>
        </authorList>
    </citation>
    <scope>NUCLEOTIDE SEQUENCE [LARGE SCALE GENOMIC DNA]</scope>
</reference>
<dbReference type="Gene3D" id="3.10.20.90">
    <property type="entry name" value="Phosphatidylinositol 3-kinase Catalytic Subunit, Chain A, domain 1"/>
    <property type="match status" value="1"/>
</dbReference>
<dbReference type="SUPFAM" id="SSF54236">
    <property type="entry name" value="Ubiquitin-like"/>
    <property type="match status" value="1"/>
</dbReference>
<evidence type="ECO:0000313" key="3">
    <source>
        <dbReference type="Proteomes" id="UP001497497"/>
    </source>
</evidence>
<evidence type="ECO:0000313" key="2">
    <source>
        <dbReference type="EMBL" id="CAL1538286.1"/>
    </source>
</evidence>